<proteinExistence type="predicted"/>
<reference evidence="2 3" key="1">
    <citation type="submission" date="2024-09" db="EMBL/GenBank/DDBJ databases">
        <authorList>
            <person name="Sun Q."/>
            <person name="Mori K."/>
        </authorList>
    </citation>
    <scope>NUCLEOTIDE SEQUENCE [LARGE SCALE GENOMIC DNA]</scope>
    <source>
        <strain evidence="2 3">ATCC 51272</strain>
    </source>
</reference>
<sequence>MIELDRHIEILLLSNDCVIIPDFGGFMAHYADARRDERDGLFLPPLRTIGFNPKLTLNDSLLAQSYVEAYDISYPDAVTRIEDEVRELRQHLENDGCYELSDIGVLRLGERGSYEFEPCEAGLLTPGLYGLDSFELKSVPQLESELAAATALTELPVRTAQAADMVSTVETSEEEEPLEDGRRHALQIAIWRNMAVACIALLVFLLVPAPLSNNNTVLVQSKVDTGLLLRIMPKNVTTGEETVKEAVSQVPVAMGKQAVGPTVDSAATPYTIVLASRVTRRNAAAYVADLHRRGYDRAEMMVRTRGAKVVYGHYATRQEAYRQLYMLNKKSEFAEAWVMKN</sequence>
<dbReference type="Pfam" id="PF18174">
    <property type="entry name" value="HU-CCDC81_bac_1"/>
    <property type="match status" value="1"/>
</dbReference>
<evidence type="ECO:0000313" key="2">
    <source>
        <dbReference type="EMBL" id="MFB9897491.1"/>
    </source>
</evidence>
<protein>
    <submittedName>
        <fullName evidence="2">HU-CCDC81 and SPOR domain-containing protein</fullName>
    </submittedName>
</protein>
<dbReference type="RefSeq" id="WP_027952644.1">
    <property type="nucleotide sequence ID" value="NZ_JADU01000026.1"/>
</dbReference>
<accession>A0ABV5ZJF4</accession>
<organism evidence="2 3">
    <name type="scientific">Hallella seregens ATCC 51272</name>
    <dbReference type="NCBI Taxonomy" id="1336250"/>
    <lineage>
        <taxon>Bacteria</taxon>
        <taxon>Pseudomonadati</taxon>
        <taxon>Bacteroidota</taxon>
        <taxon>Bacteroidia</taxon>
        <taxon>Bacteroidales</taxon>
        <taxon>Prevotellaceae</taxon>
        <taxon>Hallella</taxon>
    </lineage>
</organism>
<dbReference type="Proteomes" id="UP001589688">
    <property type="component" value="Unassembled WGS sequence"/>
</dbReference>
<dbReference type="EMBL" id="JBHLZF010000002">
    <property type="protein sequence ID" value="MFB9897491.1"/>
    <property type="molecule type" value="Genomic_DNA"/>
</dbReference>
<evidence type="ECO:0000259" key="1">
    <source>
        <dbReference type="PROSITE" id="PS51724"/>
    </source>
</evidence>
<dbReference type="Pfam" id="PF18175">
    <property type="entry name" value="HU-CCDC81_bac_2"/>
    <property type="match status" value="1"/>
</dbReference>
<keyword evidence="3" id="KW-1185">Reference proteome</keyword>
<dbReference type="InterPro" id="IPR007730">
    <property type="entry name" value="SPOR-like_dom"/>
</dbReference>
<evidence type="ECO:0000313" key="3">
    <source>
        <dbReference type="Proteomes" id="UP001589688"/>
    </source>
</evidence>
<comment type="caution">
    <text evidence="2">The sequence shown here is derived from an EMBL/GenBank/DDBJ whole genome shotgun (WGS) entry which is preliminary data.</text>
</comment>
<gene>
    <name evidence="2" type="ORF">ACFFK8_06715</name>
</gene>
<dbReference type="PROSITE" id="PS51724">
    <property type="entry name" value="SPOR"/>
    <property type="match status" value="1"/>
</dbReference>
<dbReference type="InterPro" id="IPR041268">
    <property type="entry name" value="HU-CCDC81_bac_2"/>
</dbReference>
<feature type="domain" description="SPOR" evidence="1">
    <location>
        <begin position="264"/>
        <end position="340"/>
    </location>
</feature>
<dbReference type="InterPro" id="IPR040495">
    <property type="entry name" value="HU-CCDC81_bac_1"/>
</dbReference>
<name>A0ABV5ZJF4_9BACT</name>